<evidence type="ECO:0000256" key="5">
    <source>
        <dbReference type="ARBA" id="ARBA00022725"/>
    </source>
</evidence>
<feature type="transmembrane region" description="Helical" evidence="10">
    <location>
        <begin position="28"/>
        <end position="46"/>
    </location>
</feature>
<keyword evidence="4 10" id="KW-0812">Transmembrane</keyword>
<keyword evidence="8 11" id="KW-0675">Receptor</keyword>
<proteinExistence type="evidence at transcript level"/>
<evidence type="ECO:0000256" key="6">
    <source>
        <dbReference type="ARBA" id="ARBA00022989"/>
    </source>
</evidence>
<dbReference type="GO" id="GO:0007165">
    <property type="term" value="P:signal transduction"/>
    <property type="evidence" value="ECO:0007669"/>
    <property type="project" value="UniProtKB-KW"/>
</dbReference>
<evidence type="ECO:0000313" key="11">
    <source>
        <dbReference type="EMBL" id="AQN78428.1"/>
    </source>
</evidence>
<evidence type="ECO:0000256" key="8">
    <source>
        <dbReference type="ARBA" id="ARBA00023170"/>
    </source>
</evidence>
<keyword evidence="5" id="KW-0552">Olfaction</keyword>
<dbReference type="AlphaFoldDB" id="A0A1S5VFL5"/>
<evidence type="ECO:0000256" key="3">
    <source>
        <dbReference type="ARBA" id="ARBA00022606"/>
    </source>
</evidence>
<evidence type="ECO:0000256" key="10">
    <source>
        <dbReference type="SAM" id="Phobius"/>
    </source>
</evidence>
<dbReference type="Pfam" id="PF02949">
    <property type="entry name" value="7tm_6"/>
    <property type="match status" value="1"/>
</dbReference>
<dbReference type="InterPro" id="IPR004117">
    <property type="entry name" value="7tm6_olfct_rcpt"/>
</dbReference>
<evidence type="ECO:0000256" key="4">
    <source>
        <dbReference type="ARBA" id="ARBA00022692"/>
    </source>
</evidence>
<dbReference type="GO" id="GO:0005549">
    <property type="term" value="F:odorant binding"/>
    <property type="evidence" value="ECO:0007669"/>
    <property type="project" value="InterPro"/>
</dbReference>
<keyword evidence="2" id="KW-1003">Cell membrane</keyword>
<evidence type="ECO:0000256" key="9">
    <source>
        <dbReference type="ARBA" id="ARBA00023224"/>
    </source>
</evidence>
<dbReference type="GO" id="GO:0004984">
    <property type="term" value="F:olfactory receptor activity"/>
    <property type="evidence" value="ECO:0007669"/>
    <property type="project" value="InterPro"/>
</dbReference>
<feature type="transmembrane region" description="Helical" evidence="10">
    <location>
        <begin position="121"/>
        <end position="140"/>
    </location>
</feature>
<dbReference type="GO" id="GO:0005886">
    <property type="term" value="C:plasma membrane"/>
    <property type="evidence" value="ECO:0007669"/>
    <property type="project" value="UniProtKB-SubCell"/>
</dbReference>
<comment type="subcellular location">
    <subcellularLocation>
        <location evidence="1">Cell membrane</location>
        <topology evidence="1">Multi-pass membrane protein</topology>
    </subcellularLocation>
</comment>
<evidence type="ECO:0000256" key="2">
    <source>
        <dbReference type="ARBA" id="ARBA00022475"/>
    </source>
</evidence>
<protein>
    <submittedName>
        <fullName evidence="11">Olfactory receptor 26</fullName>
    </submittedName>
</protein>
<keyword evidence="7 10" id="KW-0472">Membrane</keyword>
<dbReference type="PANTHER" id="PTHR21137">
    <property type="entry name" value="ODORANT RECEPTOR"/>
    <property type="match status" value="1"/>
</dbReference>
<keyword evidence="6 10" id="KW-1133">Transmembrane helix</keyword>
<accession>A0A1S5VFL5</accession>
<dbReference type="PANTHER" id="PTHR21137:SF35">
    <property type="entry name" value="ODORANT RECEPTOR 19A-RELATED"/>
    <property type="match status" value="1"/>
</dbReference>
<evidence type="ECO:0000256" key="1">
    <source>
        <dbReference type="ARBA" id="ARBA00004651"/>
    </source>
</evidence>
<feature type="transmembrane region" description="Helical" evidence="10">
    <location>
        <begin position="174"/>
        <end position="196"/>
    </location>
</feature>
<keyword evidence="9" id="KW-0807">Transducer</keyword>
<sequence>MDIFETPYFYYSKRFGVMFGHWPFLSPIRRNCVKCLVLVLISSILLPKLIKLIEVIHDIDGIIECVPMIGLHIGSLTKFFNWIVNSNKMKHLLMRIQRDWNNLKVTKDIEVMHEFYERGRLFTMAYATAMFSILGLYLASPSIPRLMDILYPHNESRGRIYLYQTEYFVDQDEYYLLILIHAYMTVPISLGVHVFVDNMFTMYIHHACGLFAALKLRMESLHINDIDYRENKSTKSAEVFHRIVMCVDMHENVIEYVKRSL</sequence>
<name>A0A1S5VFL5_9HYME</name>
<dbReference type="EMBL" id="KY445493">
    <property type="protein sequence ID" value="AQN78428.1"/>
    <property type="molecule type" value="mRNA"/>
</dbReference>
<keyword evidence="3" id="KW-0716">Sensory transduction</keyword>
<evidence type="ECO:0000256" key="7">
    <source>
        <dbReference type="ARBA" id="ARBA00023136"/>
    </source>
</evidence>
<reference evidence="11" key="1">
    <citation type="journal article" date="2017" name="Comp. Biochem. Physiol. Part D Genomics Proteomics">
        <title>Candidate chemosensory genes identified in the endoparasitoid Meteorus pulchricornis (Hymenoptera: Braconidae) by antennal transcriptome analysis.</title>
        <authorList>
            <person name="Sheng S."/>
            <person name="Liao C.W."/>
            <person name="Zheng Y."/>
            <person name="Zhou Y."/>
            <person name="Xu Y."/>
            <person name="Song W.M."/>
            <person name="He P."/>
            <person name="Zhang J."/>
            <person name="Wu F.A."/>
        </authorList>
    </citation>
    <scope>NUCLEOTIDE SEQUENCE</scope>
    <source>
        <strain evidence="11">Zhenjiang</strain>
    </source>
</reference>
<organism evidence="11">
    <name type="scientific">Meteorus pulchricornis</name>
    <dbReference type="NCBI Taxonomy" id="51522"/>
    <lineage>
        <taxon>Eukaryota</taxon>
        <taxon>Metazoa</taxon>
        <taxon>Ecdysozoa</taxon>
        <taxon>Arthropoda</taxon>
        <taxon>Hexapoda</taxon>
        <taxon>Insecta</taxon>
        <taxon>Pterygota</taxon>
        <taxon>Neoptera</taxon>
        <taxon>Endopterygota</taxon>
        <taxon>Hymenoptera</taxon>
        <taxon>Apocrita</taxon>
        <taxon>Ichneumonoidea</taxon>
        <taxon>Braconidae</taxon>
        <taxon>Meteorinae</taxon>
        <taxon>Meteorus</taxon>
    </lineage>
</organism>